<dbReference type="Gene3D" id="3.40.47.10">
    <property type="match status" value="1"/>
</dbReference>
<dbReference type="EMBL" id="FMHY01000002">
    <property type="protein sequence ID" value="SCL58869.1"/>
    <property type="molecule type" value="Genomic_DNA"/>
</dbReference>
<dbReference type="CDD" id="cd00833">
    <property type="entry name" value="PKS"/>
    <property type="match status" value="1"/>
</dbReference>
<dbReference type="GO" id="GO:0004315">
    <property type="term" value="F:3-oxoacyl-[acyl-carrier-protein] synthase activity"/>
    <property type="evidence" value="ECO:0007669"/>
    <property type="project" value="InterPro"/>
</dbReference>
<dbReference type="InterPro" id="IPR014031">
    <property type="entry name" value="Ketoacyl_synth_C"/>
</dbReference>
<dbReference type="GO" id="GO:0071770">
    <property type="term" value="P:DIM/DIP cell wall layer assembly"/>
    <property type="evidence" value="ECO:0007669"/>
    <property type="project" value="TreeGrafter"/>
</dbReference>
<dbReference type="GO" id="GO:0005886">
    <property type="term" value="C:plasma membrane"/>
    <property type="evidence" value="ECO:0007669"/>
    <property type="project" value="TreeGrafter"/>
</dbReference>
<proteinExistence type="inferred from homology"/>
<keyword evidence="2" id="KW-0597">Phosphoprotein</keyword>
<accession>A0A1C6UXY3</accession>
<dbReference type="Proteomes" id="UP000199696">
    <property type="component" value="Unassembled WGS sequence"/>
</dbReference>
<gene>
    <name evidence="6" type="ORF">GA0070604_3926</name>
</gene>
<evidence type="ECO:0000256" key="4">
    <source>
        <dbReference type="RuleBase" id="RU003694"/>
    </source>
</evidence>
<evidence type="ECO:0000313" key="6">
    <source>
        <dbReference type="EMBL" id="SCL58869.1"/>
    </source>
</evidence>
<dbReference type="Pfam" id="PF02801">
    <property type="entry name" value="Ketoacyl-synt_C"/>
    <property type="match status" value="1"/>
</dbReference>
<organism evidence="6 7">
    <name type="scientific">Micromonospora eburnea</name>
    <dbReference type="NCBI Taxonomy" id="227316"/>
    <lineage>
        <taxon>Bacteria</taxon>
        <taxon>Bacillati</taxon>
        <taxon>Actinomycetota</taxon>
        <taxon>Actinomycetes</taxon>
        <taxon>Micromonosporales</taxon>
        <taxon>Micromonosporaceae</taxon>
        <taxon>Micromonospora</taxon>
    </lineage>
</organism>
<dbReference type="OrthoDB" id="9778690at2"/>
<dbReference type="InterPro" id="IPR018201">
    <property type="entry name" value="Ketoacyl_synth_AS"/>
</dbReference>
<dbReference type="PANTHER" id="PTHR43775">
    <property type="entry name" value="FATTY ACID SYNTHASE"/>
    <property type="match status" value="1"/>
</dbReference>
<dbReference type="STRING" id="227316.GA0070604_3926"/>
<dbReference type="Pfam" id="PF00109">
    <property type="entry name" value="ketoacyl-synt"/>
    <property type="match status" value="1"/>
</dbReference>
<dbReference type="RefSeq" id="WP_091120244.1">
    <property type="nucleotide sequence ID" value="NZ_FMHY01000002.1"/>
</dbReference>
<evidence type="ECO:0000259" key="5">
    <source>
        <dbReference type="PROSITE" id="PS52004"/>
    </source>
</evidence>
<dbReference type="Pfam" id="PF22621">
    <property type="entry name" value="CurL-like_PKS_C"/>
    <property type="match status" value="1"/>
</dbReference>
<dbReference type="PANTHER" id="PTHR43775:SF37">
    <property type="entry name" value="SI:DKEY-61P9.11"/>
    <property type="match status" value="1"/>
</dbReference>
<dbReference type="InterPro" id="IPR020841">
    <property type="entry name" value="PKS_Beta-ketoAc_synthase_dom"/>
</dbReference>
<dbReference type="GO" id="GO:0004312">
    <property type="term" value="F:fatty acid synthase activity"/>
    <property type="evidence" value="ECO:0007669"/>
    <property type="project" value="TreeGrafter"/>
</dbReference>
<dbReference type="PROSITE" id="PS52004">
    <property type="entry name" value="KS3_2"/>
    <property type="match status" value="1"/>
</dbReference>
<dbReference type="SUPFAM" id="SSF53901">
    <property type="entry name" value="Thiolase-like"/>
    <property type="match status" value="1"/>
</dbReference>
<comment type="similarity">
    <text evidence="4">Belongs to the thiolase-like superfamily. Beta-ketoacyl-ACP synthases family.</text>
</comment>
<sequence length="585" mass="60284">MIDADDDRIAVIGLACRVPGAADTTALWHNVRTGVDSVRRFSRAEALAAGVPAEVVDDASFVPAFGHLDGLTDFDAALFGYRDDEAALLDPQHRLFLEVAWWAMEDAGLGRVEPTTQVGVFGGCGANRYLRHHLLGNPAVGPAGGFCDDWDDVLAGTSSDYLPTRAAYALGLTGPAVAIQTACSSSLVAVCQAAQSLLDFRCDVAVAGGASVVSTHQAGYRHRTGGTLAADGVCRPYDADATGQVFGNGAGAVVLKRLGDAVDDGDHIYGVLAGWAVNNDGADRAGFTAPGAVGQSAVVAEALAAADWHPDDLGYIEGHGSGTAVGDAIEIDALTRAFRTGTARRGFCVLGSLKSNVGNLDAAAGVAGLIKAVLAVHHGAIPGTLHFTRAHRDVDLAGSPFVVTTDTRPWTGTRRAGVSSFGLGGTNAHVLVEQAPAPLPSVDNADWALLPLSAATEEALRMIAARLADHLAGGSGGAHAGAAPSLTDVAYTLAVGRRRLAHRTAVVARDLTQAVEALRAVADGRAPSVPAEAPGELRDQVAGWRAGGDLPVGAGRRVPLPGYPFQRRRHWIDRIGTPQLAGGRQ</sequence>
<dbReference type="InterPro" id="IPR016039">
    <property type="entry name" value="Thiolase-like"/>
</dbReference>
<dbReference type="InterPro" id="IPR050091">
    <property type="entry name" value="PKS_NRPS_Biosynth_Enz"/>
</dbReference>
<dbReference type="InterPro" id="IPR014030">
    <property type="entry name" value="Ketoacyl_synth_N"/>
</dbReference>
<reference evidence="7" key="1">
    <citation type="submission" date="2016-06" db="EMBL/GenBank/DDBJ databases">
        <authorList>
            <person name="Varghese N."/>
            <person name="Submissions Spin"/>
        </authorList>
    </citation>
    <scope>NUCLEOTIDE SEQUENCE [LARGE SCALE GENOMIC DNA]</scope>
    <source>
        <strain evidence="7">DSM 44814</strain>
    </source>
</reference>
<dbReference type="AlphaFoldDB" id="A0A1C6UXY3"/>
<feature type="domain" description="Ketosynthase family 3 (KS3)" evidence="5">
    <location>
        <begin position="6"/>
        <end position="434"/>
    </location>
</feature>
<keyword evidence="7" id="KW-1185">Reference proteome</keyword>
<dbReference type="Gene3D" id="1.10.1240.100">
    <property type="match status" value="1"/>
</dbReference>
<name>A0A1C6UXY3_9ACTN</name>
<keyword evidence="3 4" id="KW-0808">Transferase</keyword>
<keyword evidence="1" id="KW-0596">Phosphopantetheine</keyword>
<protein>
    <submittedName>
        <fullName evidence="6">Ketoacyl-synthetase C-terminal extension</fullName>
    </submittedName>
</protein>
<dbReference type="SMART" id="SM00825">
    <property type="entry name" value="PKS_KS"/>
    <property type="match status" value="1"/>
</dbReference>
<evidence type="ECO:0000313" key="7">
    <source>
        <dbReference type="Proteomes" id="UP000199696"/>
    </source>
</evidence>
<dbReference type="PROSITE" id="PS00606">
    <property type="entry name" value="KS3_1"/>
    <property type="match status" value="1"/>
</dbReference>
<evidence type="ECO:0000256" key="2">
    <source>
        <dbReference type="ARBA" id="ARBA00022553"/>
    </source>
</evidence>
<evidence type="ECO:0000256" key="3">
    <source>
        <dbReference type="ARBA" id="ARBA00022679"/>
    </source>
</evidence>
<dbReference type="GO" id="GO:0006633">
    <property type="term" value="P:fatty acid biosynthetic process"/>
    <property type="evidence" value="ECO:0007669"/>
    <property type="project" value="InterPro"/>
</dbReference>
<dbReference type="GO" id="GO:0005737">
    <property type="term" value="C:cytoplasm"/>
    <property type="evidence" value="ECO:0007669"/>
    <property type="project" value="TreeGrafter"/>
</dbReference>
<evidence type="ECO:0000256" key="1">
    <source>
        <dbReference type="ARBA" id="ARBA00022450"/>
    </source>
</evidence>